<evidence type="ECO:0000313" key="11">
    <source>
        <dbReference type="Proteomes" id="UP000216024"/>
    </source>
</evidence>
<keyword evidence="6" id="KW-0175">Coiled coil</keyword>
<dbReference type="CDD" id="cd05568">
    <property type="entry name" value="PTS_IIB_bgl_like"/>
    <property type="match status" value="1"/>
</dbReference>
<evidence type="ECO:0000256" key="4">
    <source>
        <dbReference type="ARBA" id="ARBA00023159"/>
    </source>
</evidence>
<feature type="domain" description="PTS EIIB type-2" evidence="8">
    <location>
        <begin position="418"/>
        <end position="506"/>
    </location>
</feature>
<evidence type="ECO:0000259" key="8">
    <source>
        <dbReference type="PROSITE" id="PS51099"/>
    </source>
</evidence>
<dbReference type="InterPro" id="IPR036388">
    <property type="entry name" value="WH-like_DNA-bd_sf"/>
</dbReference>
<evidence type="ECO:0000256" key="5">
    <source>
        <dbReference type="ARBA" id="ARBA00023163"/>
    </source>
</evidence>
<dbReference type="InterPro" id="IPR011608">
    <property type="entry name" value="PRD"/>
</dbReference>
<keyword evidence="3" id="KW-0805">Transcription regulation</keyword>
<dbReference type="SUPFAM" id="SSF52794">
    <property type="entry name" value="PTS system IIB component-like"/>
    <property type="match status" value="1"/>
</dbReference>
<dbReference type="InterPro" id="IPR002178">
    <property type="entry name" value="PTS_EIIA_type-2_dom"/>
</dbReference>
<dbReference type="Pfam" id="PF00874">
    <property type="entry name" value="PRD"/>
    <property type="match status" value="2"/>
</dbReference>
<feature type="domain" description="PTS EIIA type-2" evidence="7">
    <location>
        <begin position="512"/>
        <end position="652"/>
    </location>
</feature>
<dbReference type="SUPFAM" id="SSF46785">
    <property type="entry name" value="Winged helix' DNA-binding domain"/>
    <property type="match status" value="2"/>
</dbReference>
<name>A0A267MG31_9FIRM</name>
<dbReference type="PROSITE" id="PS51372">
    <property type="entry name" value="PRD_2"/>
    <property type="match status" value="2"/>
</dbReference>
<evidence type="ECO:0000256" key="6">
    <source>
        <dbReference type="SAM" id="Coils"/>
    </source>
</evidence>
<feature type="domain" description="PRD" evidence="9">
    <location>
        <begin position="310"/>
        <end position="417"/>
    </location>
</feature>
<comment type="caution">
    <text evidence="10">The sequence shown here is derived from an EMBL/GenBank/DDBJ whole genome shotgun (WGS) entry which is preliminary data.</text>
</comment>
<dbReference type="PROSITE" id="PS51094">
    <property type="entry name" value="PTS_EIIA_TYPE_2"/>
    <property type="match status" value="1"/>
</dbReference>
<dbReference type="InterPro" id="IPR013196">
    <property type="entry name" value="HTH_11"/>
</dbReference>
<dbReference type="Gene3D" id="3.40.930.10">
    <property type="entry name" value="Mannitol-specific EII, Chain A"/>
    <property type="match status" value="1"/>
</dbReference>
<dbReference type="GO" id="GO:0006355">
    <property type="term" value="P:regulation of DNA-templated transcription"/>
    <property type="evidence" value="ECO:0007669"/>
    <property type="project" value="InterPro"/>
</dbReference>
<dbReference type="Proteomes" id="UP000216024">
    <property type="component" value="Unassembled WGS sequence"/>
</dbReference>
<dbReference type="PROSITE" id="PS00372">
    <property type="entry name" value="PTS_EIIA_TYPE_2_HIS"/>
    <property type="match status" value="1"/>
</dbReference>
<dbReference type="Gene3D" id="1.10.10.10">
    <property type="entry name" value="Winged helix-like DNA-binding domain superfamily/Winged helix DNA-binding domain"/>
    <property type="match status" value="2"/>
</dbReference>
<evidence type="ECO:0000256" key="3">
    <source>
        <dbReference type="ARBA" id="ARBA00023015"/>
    </source>
</evidence>
<keyword evidence="2" id="KW-0677">Repeat</keyword>
<dbReference type="Pfam" id="PF00359">
    <property type="entry name" value="PTS_EIIA_2"/>
    <property type="match status" value="1"/>
</dbReference>
<dbReference type="GO" id="GO:0009401">
    <property type="term" value="P:phosphoenolpyruvate-dependent sugar phosphotransferase system"/>
    <property type="evidence" value="ECO:0007669"/>
    <property type="project" value="InterPro"/>
</dbReference>
<dbReference type="GO" id="GO:0008982">
    <property type="term" value="F:protein-N(PI)-phosphohistidine-sugar phosphotransferase activity"/>
    <property type="evidence" value="ECO:0007669"/>
    <property type="project" value="InterPro"/>
</dbReference>
<keyword evidence="4" id="KW-0010">Activator</keyword>
<dbReference type="Pfam" id="PF08279">
    <property type="entry name" value="HTH_11"/>
    <property type="match status" value="1"/>
</dbReference>
<sequence>MKRLMEMAKILLESEKPITIKEIANELNISNKTVRNDLKKLQDFIEKEGLRLTKKTGVGTSIEGPEDNKLQLLRTVKKSVDYIQPYSPGGRQKYILKKLFMDGGNMTSYELADELYVSTGTIHKDIKEIEKWINDFNLKLVKKRNYGIEIIGEEDNYRKAISALIDHIKETDEIKGLLQANYKGRIDEKTLCQLKALINIDYLKLEGLVSHVEEQLNFRFSHEAYISLIIHIAISIKRIKKGYDIFLSEKILENIKDTKAFYYAEKMSCHMEKYFNVKIPTSEVGYITLHILGSKMHGRDLATLTFESAEELDLAVEIGKDITKIASEALHMNLIEDQVLLNGLILHLRPTINRIKYGLTLKNPIIEEIKSNYPDVFGVAWMCSRVFQKYLDVNIPESEIGYIALHLGAAVERNSHKVKTIIVCHSGIGTSQLLSARFKRCFKEIDVIGIYSSAGLTKDIMDEAQMIISTVPIKVDRPVILVSPLFTQMDVKKVEKHIDSIQMRIRGEEEKEFICKEVFHRSKRFNNRSEIIEEMCENLEKKEYIKKSFKGTVLKRESLMATEIGNSIAIPHGEPSEVKKSCIALTVLEEPVKWESEWVKYVFLICLAKKDIFKTKNIIKNLYNRMDDKEFINSLNGHIERVKTSLNNLENTM</sequence>
<dbReference type="SUPFAM" id="SSF63520">
    <property type="entry name" value="PTS-regulatory domain, PRD"/>
    <property type="match status" value="2"/>
</dbReference>
<dbReference type="InterPro" id="IPR036390">
    <property type="entry name" value="WH_DNA-bd_sf"/>
</dbReference>
<dbReference type="InterPro" id="IPR036634">
    <property type="entry name" value="PRD_sf"/>
</dbReference>
<evidence type="ECO:0000313" key="10">
    <source>
        <dbReference type="EMBL" id="PAB57868.1"/>
    </source>
</evidence>
<keyword evidence="11" id="KW-1185">Reference proteome</keyword>
<dbReference type="InterPro" id="IPR013011">
    <property type="entry name" value="PTS_EIIB_2"/>
</dbReference>
<accession>A0A267MG31</accession>
<gene>
    <name evidence="10" type="ORF">CCE28_17885</name>
</gene>
<dbReference type="CDD" id="cd00211">
    <property type="entry name" value="PTS_IIA_fru"/>
    <property type="match status" value="1"/>
</dbReference>
<dbReference type="PANTHER" id="PTHR30185:SF18">
    <property type="entry name" value="TRANSCRIPTIONAL REGULATOR MTLR"/>
    <property type="match status" value="1"/>
</dbReference>
<evidence type="ECO:0000256" key="2">
    <source>
        <dbReference type="ARBA" id="ARBA00022737"/>
    </source>
</evidence>
<dbReference type="Gene3D" id="3.40.50.2300">
    <property type="match status" value="1"/>
</dbReference>
<dbReference type="RefSeq" id="WP_095135093.1">
    <property type="nucleotide sequence ID" value="NZ_NIBG01000022.1"/>
</dbReference>
<dbReference type="AlphaFoldDB" id="A0A267MG31"/>
<dbReference type="OrthoDB" id="3175596at2"/>
<keyword evidence="5" id="KW-0804">Transcription</keyword>
<feature type="coiled-coil region" evidence="6">
    <location>
        <begin position="491"/>
        <end position="542"/>
    </location>
</feature>
<dbReference type="PANTHER" id="PTHR30185">
    <property type="entry name" value="CRYPTIC BETA-GLUCOSIDE BGL OPERON ANTITERMINATOR"/>
    <property type="match status" value="1"/>
</dbReference>
<proteinExistence type="predicted"/>
<dbReference type="Gene3D" id="1.10.1790.10">
    <property type="entry name" value="PRD domain"/>
    <property type="match status" value="2"/>
</dbReference>
<dbReference type="InterPro" id="IPR050661">
    <property type="entry name" value="BglG_antiterminators"/>
</dbReference>
<dbReference type="Pfam" id="PF05043">
    <property type="entry name" value="Mga"/>
    <property type="match status" value="1"/>
</dbReference>
<reference evidence="10 11" key="1">
    <citation type="submission" date="2017-06" db="EMBL/GenBank/DDBJ databases">
        <title>Draft genome sequence of anaerobic fermentative bacterium Anaeromicrobium sediminis DY2726D isolated from West Pacific Ocean sediments.</title>
        <authorList>
            <person name="Zeng X."/>
        </authorList>
    </citation>
    <scope>NUCLEOTIDE SEQUENCE [LARGE SCALE GENOMIC DNA]</scope>
    <source>
        <strain evidence="10 11">DY2726D</strain>
    </source>
</reference>
<feature type="domain" description="PRD" evidence="9">
    <location>
        <begin position="196"/>
        <end position="301"/>
    </location>
</feature>
<dbReference type="EMBL" id="NIBG01000022">
    <property type="protein sequence ID" value="PAB57868.1"/>
    <property type="molecule type" value="Genomic_DNA"/>
</dbReference>
<dbReference type="InterPro" id="IPR007737">
    <property type="entry name" value="Mga_HTH"/>
</dbReference>
<dbReference type="InterPro" id="IPR036095">
    <property type="entry name" value="PTS_EIIB-like_sf"/>
</dbReference>
<dbReference type="Pfam" id="PF02302">
    <property type="entry name" value="PTS_IIB"/>
    <property type="match status" value="1"/>
</dbReference>
<dbReference type="InterPro" id="IPR003501">
    <property type="entry name" value="PTS_EIIB_2/3"/>
</dbReference>
<organism evidence="10 11">
    <name type="scientific">Anaeromicrobium sediminis</name>
    <dbReference type="NCBI Taxonomy" id="1478221"/>
    <lineage>
        <taxon>Bacteria</taxon>
        <taxon>Bacillati</taxon>
        <taxon>Bacillota</taxon>
        <taxon>Clostridia</taxon>
        <taxon>Peptostreptococcales</taxon>
        <taxon>Thermotaleaceae</taxon>
        <taxon>Anaeromicrobium</taxon>
    </lineage>
</organism>
<keyword evidence="1" id="KW-0808">Transferase</keyword>
<dbReference type="InterPro" id="IPR016152">
    <property type="entry name" value="PTrfase/Anion_transptr"/>
</dbReference>
<evidence type="ECO:0000256" key="1">
    <source>
        <dbReference type="ARBA" id="ARBA00022679"/>
    </source>
</evidence>
<evidence type="ECO:0000259" key="7">
    <source>
        <dbReference type="PROSITE" id="PS51094"/>
    </source>
</evidence>
<evidence type="ECO:0000259" key="9">
    <source>
        <dbReference type="PROSITE" id="PS51372"/>
    </source>
</evidence>
<dbReference type="SUPFAM" id="SSF55804">
    <property type="entry name" value="Phoshotransferase/anion transport protein"/>
    <property type="match status" value="1"/>
</dbReference>
<dbReference type="PROSITE" id="PS51099">
    <property type="entry name" value="PTS_EIIB_TYPE_2"/>
    <property type="match status" value="1"/>
</dbReference>
<protein>
    <submittedName>
        <fullName evidence="10">Uncharacterized protein</fullName>
    </submittedName>
</protein>